<sequence length="132" mass="13612">MVDVRVTAAAQDLHPARVTTHHSDCQQDSCHDEANDDCAVGRMSAPLPVIGAPELRADLTVTAAPSTVIRPFPPAAGVTSSVVPDVMTQLGRSVKAVEQGVLSGPGVSGEHGPRPEHRTAFSEGGGSRWVGG</sequence>
<evidence type="ECO:0000313" key="2">
    <source>
        <dbReference type="EMBL" id="GGM85831.1"/>
    </source>
</evidence>
<keyword evidence="3" id="KW-1185">Reference proteome</keyword>
<feature type="region of interest" description="Disordered" evidence="1">
    <location>
        <begin position="102"/>
        <end position="132"/>
    </location>
</feature>
<proteinExistence type="predicted"/>
<dbReference type="Proteomes" id="UP000642070">
    <property type="component" value="Unassembled WGS sequence"/>
</dbReference>
<reference evidence="2" key="2">
    <citation type="submission" date="2020-09" db="EMBL/GenBank/DDBJ databases">
        <authorList>
            <person name="Sun Q."/>
            <person name="Ohkuma M."/>
        </authorList>
    </citation>
    <scope>NUCLEOTIDE SEQUENCE</scope>
    <source>
        <strain evidence="2">JCM 19831</strain>
    </source>
</reference>
<accession>A0A917UDU8</accession>
<reference evidence="2" key="1">
    <citation type="journal article" date="2014" name="Int. J. Syst. Evol. Microbiol.">
        <title>Complete genome sequence of Corynebacterium casei LMG S-19264T (=DSM 44701T), isolated from a smear-ripened cheese.</title>
        <authorList>
            <consortium name="US DOE Joint Genome Institute (JGI-PGF)"/>
            <person name="Walter F."/>
            <person name="Albersmeier A."/>
            <person name="Kalinowski J."/>
            <person name="Ruckert C."/>
        </authorList>
    </citation>
    <scope>NUCLEOTIDE SEQUENCE</scope>
    <source>
        <strain evidence="2">JCM 19831</strain>
    </source>
</reference>
<organism evidence="2 3">
    <name type="scientific">Dactylosporangium sucinum</name>
    <dbReference type="NCBI Taxonomy" id="1424081"/>
    <lineage>
        <taxon>Bacteria</taxon>
        <taxon>Bacillati</taxon>
        <taxon>Actinomycetota</taxon>
        <taxon>Actinomycetes</taxon>
        <taxon>Micromonosporales</taxon>
        <taxon>Micromonosporaceae</taxon>
        <taxon>Dactylosporangium</taxon>
    </lineage>
</organism>
<name>A0A917UDU8_9ACTN</name>
<evidence type="ECO:0000256" key="1">
    <source>
        <dbReference type="SAM" id="MobiDB-lite"/>
    </source>
</evidence>
<dbReference type="EMBL" id="BMPI01000103">
    <property type="protein sequence ID" value="GGM85831.1"/>
    <property type="molecule type" value="Genomic_DNA"/>
</dbReference>
<feature type="compositionally biased region" description="Basic and acidic residues" evidence="1">
    <location>
        <begin position="111"/>
        <end position="120"/>
    </location>
</feature>
<evidence type="ECO:0000313" key="3">
    <source>
        <dbReference type="Proteomes" id="UP000642070"/>
    </source>
</evidence>
<gene>
    <name evidence="2" type="ORF">GCM10007977_104570</name>
</gene>
<comment type="caution">
    <text evidence="2">The sequence shown here is derived from an EMBL/GenBank/DDBJ whole genome shotgun (WGS) entry which is preliminary data.</text>
</comment>
<dbReference type="AlphaFoldDB" id="A0A917UDU8"/>
<feature type="compositionally biased region" description="Gly residues" evidence="1">
    <location>
        <begin position="123"/>
        <end position="132"/>
    </location>
</feature>
<dbReference type="RefSeq" id="WP_190257597.1">
    <property type="nucleotide sequence ID" value="NZ_BMPI01000103.1"/>
</dbReference>
<protein>
    <submittedName>
        <fullName evidence="2">Uncharacterized protein</fullName>
    </submittedName>
</protein>